<dbReference type="EMBL" id="NLAX01000008">
    <property type="protein sequence ID" value="PKS11264.1"/>
    <property type="molecule type" value="Genomic_DNA"/>
</dbReference>
<dbReference type="InterPro" id="IPR029058">
    <property type="entry name" value="AB_hydrolase_fold"/>
</dbReference>
<dbReference type="VEuPathDB" id="FungiDB:jhhlp_003026"/>
<name>A0A2N3NFQ2_9PEZI</name>
<proteinExistence type="inferred from homology"/>
<gene>
    <name evidence="5" type="ORF">jhhlp_003026</name>
</gene>
<dbReference type="Proteomes" id="UP000233524">
    <property type="component" value="Unassembled WGS sequence"/>
</dbReference>
<evidence type="ECO:0000256" key="3">
    <source>
        <dbReference type="SAM" id="SignalP"/>
    </source>
</evidence>
<evidence type="ECO:0000259" key="4">
    <source>
        <dbReference type="Pfam" id="PF08386"/>
    </source>
</evidence>
<evidence type="ECO:0000313" key="5">
    <source>
        <dbReference type="EMBL" id="PKS11264.1"/>
    </source>
</evidence>
<evidence type="ECO:0000313" key="6">
    <source>
        <dbReference type="Proteomes" id="UP000233524"/>
    </source>
</evidence>
<dbReference type="AlphaFoldDB" id="A0A2N3NFQ2"/>
<feature type="chain" id="PRO_5014645532" description="Peptidase S33 tripeptidyl aminopeptidase-like C-terminal domain-containing protein" evidence="3">
    <location>
        <begin position="19"/>
        <end position="540"/>
    </location>
</feature>
<keyword evidence="2" id="KW-0378">Hydrolase</keyword>
<reference evidence="5 6" key="1">
    <citation type="journal article" date="2017" name="G3 (Bethesda)">
        <title>First Draft Genome Sequence of the Pathogenic Fungus Lomentospora prolificans (Formerly Scedosporium prolificans).</title>
        <authorList>
            <person name="Luo R."/>
            <person name="Zimin A."/>
            <person name="Workman R."/>
            <person name="Fan Y."/>
            <person name="Pertea G."/>
            <person name="Grossman N."/>
            <person name="Wear M.P."/>
            <person name="Jia B."/>
            <person name="Miller H."/>
            <person name="Casadevall A."/>
            <person name="Timp W."/>
            <person name="Zhang S.X."/>
            <person name="Salzberg S.L."/>
        </authorList>
    </citation>
    <scope>NUCLEOTIDE SEQUENCE [LARGE SCALE GENOMIC DNA]</scope>
    <source>
        <strain evidence="5 6">JHH-5317</strain>
    </source>
</reference>
<protein>
    <recommendedName>
        <fullName evidence="4">Peptidase S33 tripeptidyl aminopeptidase-like C-terminal domain-containing protein</fullName>
    </recommendedName>
</protein>
<dbReference type="GO" id="GO:0016787">
    <property type="term" value="F:hydrolase activity"/>
    <property type="evidence" value="ECO:0007669"/>
    <property type="project" value="UniProtKB-KW"/>
</dbReference>
<dbReference type="SUPFAM" id="SSF53474">
    <property type="entry name" value="alpha/beta-Hydrolases"/>
    <property type="match status" value="1"/>
</dbReference>
<dbReference type="Pfam" id="PF08386">
    <property type="entry name" value="Abhydrolase_4"/>
    <property type="match status" value="1"/>
</dbReference>
<feature type="signal peptide" evidence="3">
    <location>
        <begin position="1"/>
        <end position="18"/>
    </location>
</feature>
<dbReference type="STRING" id="41688.A0A2N3NFQ2"/>
<feature type="domain" description="Peptidase S33 tripeptidyl aminopeptidase-like C-terminal" evidence="4">
    <location>
        <begin position="422"/>
        <end position="523"/>
    </location>
</feature>
<dbReference type="PANTHER" id="PTHR43248:SF25">
    <property type="entry name" value="AB HYDROLASE-1 DOMAIN-CONTAINING PROTEIN-RELATED"/>
    <property type="match status" value="1"/>
</dbReference>
<comment type="similarity">
    <text evidence="1">Belongs to the peptidase S33 family.</text>
</comment>
<keyword evidence="3" id="KW-0732">Signal</keyword>
<evidence type="ECO:0000256" key="1">
    <source>
        <dbReference type="ARBA" id="ARBA00010088"/>
    </source>
</evidence>
<evidence type="ECO:0000256" key="2">
    <source>
        <dbReference type="ARBA" id="ARBA00022801"/>
    </source>
</evidence>
<comment type="caution">
    <text evidence="5">The sequence shown here is derived from an EMBL/GenBank/DDBJ whole genome shotgun (WGS) entry which is preliminary data.</text>
</comment>
<dbReference type="InParanoid" id="A0A2N3NFQ2"/>
<dbReference type="Gene3D" id="3.40.50.1820">
    <property type="entry name" value="alpha/beta hydrolase"/>
    <property type="match status" value="1"/>
</dbReference>
<sequence>MRFSTITTLLLSAGFAQALPRDNDKRSKTKGLDWKPCDEELFREPVRKATREPVECATIEVPLDYTHENSKPLDLILIRVKATKPSKGSVLMNPGGPGGSGLDFIAVSGPDFRENQSALGGHYDVISFDPSHSTTNYDLRGVGQTIPFVCNLSTIGQRSLDRRTSGIRGDSFFVNIPQVNLYDFIPAQFESFNQVAEACYEGNKDTGNFLGTAFVARDLLKIVDALDEGGKLRYWGISYGTTLGQTFAAMFPDRIERMVLDGVQAANDYHSGYWVSTTRESDETLTEAFRECIAAGPEKCSLANFKGDATTPQLLTAAFSDSLQELIDNINEEESALIYSTAKRTVMQSLYTPTGMLGLFEFLPFIINRNWTAFAEWAASHNTDLVEGNGLLGISCGDSSFRRDEPEDLYPLFKAQAAQGMFADVFAGVVLNCAVWKFDAAERYEGSFRSIKTSNPIMFVNGLFDPVTPMSGAFEAAIGFPGSRLLVHNGFGHGSMALPSNCTNQAIEKYFVEGTLPEVGAECDPDMSAFDYALSLEAKT</sequence>
<accession>A0A2N3NFQ2</accession>
<dbReference type="OrthoDB" id="425534at2759"/>
<organism evidence="5 6">
    <name type="scientific">Lomentospora prolificans</name>
    <dbReference type="NCBI Taxonomy" id="41688"/>
    <lineage>
        <taxon>Eukaryota</taxon>
        <taxon>Fungi</taxon>
        <taxon>Dikarya</taxon>
        <taxon>Ascomycota</taxon>
        <taxon>Pezizomycotina</taxon>
        <taxon>Sordariomycetes</taxon>
        <taxon>Hypocreomycetidae</taxon>
        <taxon>Microascales</taxon>
        <taxon>Microascaceae</taxon>
        <taxon>Lomentospora</taxon>
    </lineage>
</organism>
<keyword evidence="6" id="KW-1185">Reference proteome</keyword>
<dbReference type="PANTHER" id="PTHR43248">
    <property type="entry name" value="2-SUCCINYL-6-HYDROXY-2,4-CYCLOHEXADIENE-1-CARBOXYLATE SYNTHASE"/>
    <property type="match status" value="1"/>
</dbReference>
<dbReference type="InterPro" id="IPR051601">
    <property type="entry name" value="Serine_prot/Carboxylest_S33"/>
</dbReference>
<dbReference type="InterPro" id="IPR013595">
    <property type="entry name" value="Pept_S33_TAP-like_C"/>
</dbReference>